<organism evidence="1 2">
    <name type="scientific">Gracilariopsis chorda</name>
    <dbReference type="NCBI Taxonomy" id="448386"/>
    <lineage>
        <taxon>Eukaryota</taxon>
        <taxon>Rhodophyta</taxon>
        <taxon>Florideophyceae</taxon>
        <taxon>Rhodymeniophycidae</taxon>
        <taxon>Gracilariales</taxon>
        <taxon>Gracilariaceae</taxon>
        <taxon>Gracilariopsis</taxon>
    </lineage>
</organism>
<accession>A0A2V3IL26</accession>
<proteinExistence type="predicted"/>
<dbReference type="PANTHER" id="PTHR24092:SF5">
    <property type="entry name" value="PHOSPHOLIPID-TRANSPORTING ATPASE"/>
    <property type="match status" value="1"/>
</dbReference>
<sequence length="195" mass="21389">MSSKKLRLGAMLFARESLEDIYQNARSTFQRNRSFFDAYSSGSVPADNRSVQMNEEAVLSTSVAPMRSRKSTCSPRAQKQVQEALLANALAHTVTPVEDGSKRTLQAASPDGAALLKFAESLAVILKEHSINRVVLRVSGDITLSYGILAEFLFTSDAKRRGVIVQNQQSKNITRYVKGADTFMFPKGSVQRLAG</sequence>
<dbReference type="GO" id="GO:0140326">
    <property type="term" value="F:ATPase-coupled intramembrane lipid transporter activity"/>
    <property type="evidence" value="ECO:0007669"/>
    <property type="project" value="TreeGrafter"/>
</dbReference>
<dbReference type="GO" id="GO:0005886">
    <property type="term" value="C:plasma membrane"/>
    <property type="evidence" value="ECO:0007669"/>
    <property type="project" value="TreeGrafter"/>
</dbReference>
<dbReference type="GO" id="GO:0005768">
    <property type="term" value="C:endosome"/>
    <property type="evidence" value="ECO:0007669"/>
    <property type="project" value="TreeGrafter"/>
</dbReference>
<dbReference type="GO" id="GO:0005802">
    <property type="term" value="C:trans-Golgi network"/>
    <property type="evidence" value="ECO:0007669"/>
    <property type="project" value="TreeGrafter"/>
</dbReference>
<dbReference type="EMBL" id="NBIV01000151">
    <property type="protein sequence ID" value="PXF42763.1"/>
    <property type="molecule type" value="Genomic_DNA"/>
</dbReference>
<dbReference type="STRING" id="448386.A0A2V3IL26"/>
<name>A0A2V3IL26_9FLOR</name>
<evidence type="ECO:0000313" key="1">
    <source>
        <dbReference type="EMBL" id="PXF42763.1"/>
    </source>
</evidence>
<dbReference type="Proteomes" id="UP000247409">
    <property type="component" value="Unassembled WGS sequence"/>
</dbReference>
<dbReference type="GO" id="GO:0045332">
    <property type="term" value="P:phospholipid translocation"/>
    <property type="evidence" value="ECO:0007669"/>
    <property type="project" value="TreeGrafter"/>
</dbReference>
<dbReference type="GO" id="GO:0006890">
    <property type="term" value="P:retrograde vesicle-mediated transport, Golgi to endoplasmic reticulum"/>
    <property type="evidence" value="ECO:0007669"/>
    <property type="project" value="TreeGrafter"/>
</dbReference>
<gene>
    <name evidence="1" type="ORF">BWQ96_07515</name>
</gene>
<dbReference type="PANTHER" id="PTHR24092">
    <property type="entry name" value="PROBABLE PHOSPHOLIPID-TRANSPORTING ATPASE"/>
    <property type="match status" value="1"/>
</dbReference>
<protein>
    <submittedName>
        <fullName evidence="1">Putative phospholipid-transporting ATPase IIB</fullName>
    </submittedName>
</protein>
<dbReference type="Pfam" id="PF13246">
    <property type="entry name" value="Cation_ATPase"/>
    <property type="match status" value="1"/>
</dbReference>
<reference evidence="1 2" key="1">
    <citation type="journal article" date="2018" name="Mol. Biol. Evol.">
        <title>Analysis of the draft genome of the red seaweed Gracilariopsis chorda provides insights into genome size evolution in Rhodophyta.</title>
        <authorList>
            <person name="Lee J."/>
            <person name="Yang E.C."/>
            <person name="Graf L."/>
            <person name="Yang J.H."/>
            <person name="Qiu H."/>
            <person name="Zel Zion U."/>
            <person name="Chan C.X."/>
            <person name="Stephens T.G."/>
            <person name="Weber A.P.M."/>
            <person name="Boo G.H."/>
            <person name="Boo S.M."/>
            <person name="Kim K.M."/>
            <person name="Shin Y."/>
            <person name="Jung M."/>
            <person name="Lee S.J."/>
            <person name="Yim H.S."/>
            <person name="Lee J.H."/>
            <person name="Bhattacharya D."/>
            <person name="Yoon H.S."/>
        </authorList>
    </citation>
    <scope>NUCLEOTIDE SEQUENCE [LARGE SCALE GENOMIC DNA]</scope>
    <source>
        <strain evidence="1 2">SKKU-2015</strain>
        <tissue evidence="1">Whole body</tissue>
    </source>
</reference>
<dbReference type="OrthoDB" id="377733at2759"/>
<evidence type="ECO:0000313" key="2">
    <source>
        <dbReference type="Proteomes" id="UP000247409"/>
    </source>
</evidence>
<keyword evidence="2" id="KW-1185">Reference proteome</keyword>
<dbReference type="InterPro" id="IPR023299">
    <property type="entry name" value="ATPase_P-typ_cyto_dom_N"/>
</dbReference>
<dbReference type="GO" id="GO:0006897">
    <property type="term" value="P:endocytosis"/>
    <property type="evidence" value="ECO:0007669"/>
    <property type="project" value="TreeGrafter"/>
</dbReference>
<dbReference type="GO" id="GO:0000166">
    <property type="term" value="F:nucleotide binding"/>
    <property type="evidence" value="ECO:0007669"/>
    <property type="project" value="InterPro"/>
</dbReference>
<dbReference type="SUPFAM" id="SSF81660">
    <property type="entry name" value="Metal cation-transporting ATPase, ATP-binding domain N"/>
    <property type="match status" value="1"/>
</dbReference>
<comment type="caution">
    <text evidence="1">The sequence shown here is derived from an EMBL/GenBank/DDBJ whole genome shotgun (WGS) entry which is preliminary data.</text>
</comment>
<dbReference type="Gene3D" id="3.40.1110.10">
    <property type="entry name" value="Calcium-transporting ATPase, cytoplasmic domain N"/>
    <property type="match status" value="1"/>
</dbReference>
<dbReference type="AlphaFoldDB" id="A0A2V3IL26"/>